<feature type="non-terminal residue" evidence="3">
    <location>
        <position position="1"/>
    </location>
</feature>
<dbReference type="Gene3D" id="1.20.1280.50">
    <property type="match status" value="1"/>
</dbReference>
<feature type="domain" description="F-box" evidence="2">
    <location>
        <begin position="148"/>
        <end position="194"/>
    </location>
</feature>
<sequence length="335" mass="38245">KKGLKIAYINKCPVFNIELLPQTETRIDQNLEETRSQQHTYLNMMRYQNLMVGDGLSDHHRYTYACNELISMIDLGYSRLPKDVKAFIFQDCLSAFRLLPEMNTTAAVSAANLLVKSVKSAFPKQKKNLAIVQFKQALKRRTKSHEENIDTPSLPQDVLVHIFSLLDVSSLISSSQVSRSWNLATHEGSLWRSLFNLHFSHDVLTHIHPGFDWREAFKQGRLKENKLRSGRGYCSYCDTLVWHDNFRCPKKQCQQGVLDRILTHQDKLSYMLFGGFVVNYLLGITSSSDESNLDETDSVESGSVESDSVESDSDDEDVPGLWANPKKHTERIPTL</sequence>
<organism evidence="3 4">
    <name type="scientific">Brassica napus</name>
    <name type="common">Rape</name>
    <dbReference type="NCBI Taxonomy" id="3708"/>
    <lineage>
        <taxon>Eukaryota</taxon>
        <taxon>Viridiplantae</taxon>
        <taxon>Streptophyta</taxon>
        <taxon>Embryophyta</taxon>
        <taxon>Tracheophyta</taxon>
        <taxon>Spermatophyta</taxon>
        <taxon>Magnoliopsida</taxon>
        <taxon>eudicotyledons</taxon>
        <taxon>Gunneridae</taxon>
        <taxon>Pentapetalae</taxon>
        <taxon>rosids</taxon>
        <taxon>malvids</taxon>
        <taxon>Brassicales</taxon>
        <taxon>Brassicaceae</taxon>
        <taxon>Brassiceae</taxon>
        <taxon>Brassica</taxon>
    </lineage>
</organism>
<dbReference type="Pfam" id="PF24104">
    <property type="entry name" value="At5g52880_ARM"/>
    <property type="match status" value="1"/>
</dbReference>
<feature type="compositionally biased region" description="Acidic residues" evidence="1">
    <location>
        <begin position="307"/>
        <end position="318"/>
    </location>
</feature>
<dbReference type="PANTHER" id="PTHR47744:SF1">
    <property type="entry name" value="OS05G0526300 PROTEIN"/>
    <property type="match status" value="1"/>
</dbReference>
<dbReference type="InterPro" id="IPR036047">
    <property type="entry name" value="F-box-like_dom_sf"/>
</dbReference>
<dbReference type="Pfam" id="PF12937">
    <property type="entry name" value="F-box-like"/>
    <property type="match status" value="1"/>
</dbReference>
<dbReference type="InterPro" id="IPR001810">
    <property type="entry name" value="F-box_dom"/>
</dbReference>
<comment type="caution">
    <text evidence="3">The sequence shown here is derived from an EMBL/GenBank/DDBJ whole genome shotgun (WGS) entry which is preliminary data.</text>
</comment>
<dbReference type="InterPro" id="IPR057039">
    <property type="entry name" value="At5g52880_ARM"/>
</dbReference>
<evidence type="ECO:0000256" key="1">
    <source>
        <dbReference type="SAM" id="MobiDB-lite"/>
    </source>
</evidence>
<dbReference type="PANTHER" id="PTHR47744">
    <property type="entry name" value="OS05G0526300 PROTEIN"/>
    <property type="match status" value="1"/>
</dbReference>
<gene>
    <name evidence="3" type="ORF">HID58_087541</name>
</gene>
<protein>
    <recommendedName>
        <fullName evidence="2">F-box domain-containing protein</fullName>
    </recommendedName>
</protein>
<dbReference type="SUPFAM" id="SSF81383">
    <property type="entry name" value="F-box domain"/>
    <property type="match status" value="1"/>
</dbReference>
<evidence type="ECO:0000313" key="4">
    <source>
        <dbReference type="Proteomes" id="UP000824890"/>
    </source>
</evidence>
<reference evidence="3 4" key="1">
    <citation type="submission" date="2021-05" db="EMBL/GenBank/DDBJ databases">
        <title>Genome Assembly of Synthetic Allotetraploid Brassica napus Reveals Homoeologous Exchanges between Subgenomes.</title>
        <authorList>
            <person name="Davis J.T."/>
        </authorList>
    </citation>
    <scope>NUCLEOTIDE SEQUENCE [LARGE SCALE GENOMIC DNA]</scope>
    <source>
        <strain evidence="4">cv. Da-Ae</strain>
        <tissue evidence="3">Seedling</tissue>
    </source>
</reference>
<keyword evidence="4" id="KW-1185">Reference proteome</keyword>
<dbReference type="EMBL" id="JAGKQM010000019">
    <property type="protein sequence ID" value="KAH0859280.1"/>
    <property type="molecule type" value="Genomic_DNA"/>
</dbReference>
<dbReference type="PROSITE" id="PS50181">
    <property type="entry name" value="FBOX"/>
    <property type="match status" value="1"/>
</dbReference>
<name>A0ABQ7XTJ6_BRANA</name>
<evidence type="ECO:0000313" key="3">
    <source>
        <dbReference type="EMBL" id="KAH0859280.1"/>
    </source>
</evidence>
<evidence type="ECO:0000259" key="2">
    <source>
        <dbReference type="PROSITE" id="PS50181"/>
    </source>
</evidence>
<dbReference type="SMART" id="SM00256">
    <property type="entry name" value="FBOX"/>
    <property type="match status" value="1"/>
</dbReference>
<proteinExistence type="predicted"/>
<accession>A0ABQ7XTJ6</accession>
<feature type="region of interest" description="Disordered" evidence="1">
    <location>
        <begin position="289"/>
        <end position="335"/>
    </location>
</feature>
<dbReference type="Proteomes" id="UP000824890">
    <property type="component" value="Unassembled WGS sequence"/>
</dbReference>